<dbReference type="EMBL" id="UINC01024332">
    <property type="protein sequence ID" value="SVA97747.1"/>
    <property type="molecule type" value="Genomic_DNA"/>
</dbReference>
<protein>
    <recommendedName>
        <fullName evidence="1">NADP-dependent oxidoreductase domain-containing protein</fullName>
    </recommendedName>
</protein>
<evidence type="ECO:0000259" key="1">
    <source>
        <dbReference type="Pfam" id="PF00248"/>
    </source>
</evidence>
<dbReference type="PANTHER" id="PTHR43312:SF1">
    <property type="entry name" value="NADP-DEPENDENT OXIDOREDUCTASE DOMAIN-CONTAINING PROTEIN"/>
    <property type="match status" value="1"/>
</dbReference>
<dbReference type="InterPro" id="IPR036812">
    <property type="entry name" value="NAD(P)_OxRdtase_dom_sf"/>
</dbReference>
<organism evidence="2">
    <name type="scientific">marine metagenome</name>
    <dbReference type="NCBI Taxonomy" id="408172"/>
    <lineage>
        <taxon>unclassified sequences</taxon>
        <taxon>metagenomes</taxon>
        <taxon>ecological metagenomes</taxon>
    </lineage>
</organism>
<dbReference type="Pfam" id="PF00248">
    <property type="entry name" value="Aldo_ket_red"/>
    <property type="match status" value="1"/>
</dbReference>
<name>A0A382A9M4_9ZZZZ</name>
<dbReference type="InterPro" id="IPR023210">
    <property type="entry name" value="NADP_OxRdtase_dom"/>
</dbReference>
<gene>
    <name evidence="2" type="ORF">METZ01_LOCUS150601</name>
</gene>
<feature type="non-terminal residue" evidence="2">
    <location>
        <position position="81"/>
    </location>
</feature>
<proteinExistence type="predicted"/>
<sequence length="81" mass="8795">MDYRYLGKTGIKVSPICLGTAFRGQTDENVSIRTIERALDLGINFIDSALYGGGKSETLVGKALKGKRENVILTTKIFGTI</sequence>
<dbReference type="InterPro" id="IPR053135">
    <property type="entry name" value="AKR2_Oxidoreductase"/>
</dbReference>
<dbReference type="Gene3D" id="3.20.20.100">
    <property type="entry name" value="NADP-dependent oxidoreductase domain"/>
    <property type="match status" value="1"/>
</dbReference>
<evidence type="ECO:0000313" key="2">
    <source>
        <dbReference type="EMBL" id="SVA97747.1"/>
    </source>
</evidence>
<accession>A0A382A9M4</accession>
<feature type="domain" description="NADP-dependent oxidoreductase" evidence="1">
    <location>
        <begin position="15"/>
        <end position="77"/>
    </location>
</feature>
<dbReference type="SUPFAM" id="SSF51430">
    <property type="entry name" value="NAD(P)-linked oxidoreductase"/>
    <property type="match status" value="1"/>
</dbReference>
<dbReference type="PANTHER" id="PTHR43312">
    <property type="entry name" value="D-THREO-ALDOSE 1-DEHYDROGENASE"/>
    <property type="match status" value="1"/>
</dbReference>
<reference evidence="2" key="1">
    <citation type="submission" date="2018-05" db="EMBL/GenBank/DDBJ databases">
        <authorList>
            <person name="Lanie J.A."/>
            <person name="Ng W.-L."/>
            <person name="Kazmierczak K.M."/>
            <person name="Andrzejewski T.M."/>
            <person name="Davidsen T.M."/>
            <person name="Wayne K.J."/>
            <person name="Tettelin H."/>
            <person name="Glass J.I."/>
            <person name="Rusch D."/>
            <person name="Podicherti R."/>
            <person name="Tsui H.-C.T."/>
            <person name="Winkler M.E."/>
        </authorList>
    </citation>
    <scope>NUCLEOTIDE SEQUENCE</scope>
</reference>
<dbReference type="AlphaFoldDB" id="A0A382A9M4"/>